<organism evidence="1">
    <name type="scientific">Eucalyptus grandis</name>
    <name type="common">Flooded gum</name>
    <dbReference type="NCBI Taxonomy" id="71139"/>
    <lineage>
        <taxon>Eukaryota</taxon>
        <taxon>Viridiplantae</taxon>
        <taxon>Streptophyta</taxon>
        <taxon>Embryophyta</taxon>
        <taxon>Tracheophyta</taxon>
        <taxon>Spermatophyta</taxon>
        <taxon>Magnoliopsida</taxon>
        <taxon>eudicotyledons</taxon>
        <taxon>Gunneridae</taxon>
        <taxon>Pentapetalae</taxon>
        <taxon>rosids</taxon>
        <taxon>malvids</taxon>
        <taxon>Myrtales</taxon>
        <taxon>Myrtaceae</taxon>
        <taxon>Myrtoideae</taxon>
        <taxon>Eucalypteae</taxon>
        <taxon>Eucalyptus</taxon>
    </lineage>
</organism>
<proteinExistence type="predicted"/>
<name>A0A059BGX5_EUCGR</name>
<gene>
    <name evidence="1" type="ORF">EUGRSUZ_G02651</name>
</gene>
<accession>A0A059BGX5</accession>
<dbReference type="InParanoid" id="A0A059BGX5"/>
<reference evidence="1" key="1">
    <citation type="submission" date="2013-07" db="EMBL/GenBank/DDBJ databases">
        <title>The genome of Eucalyptus grandis.</title>
        <authorList>
            <person name="Schmutz J."/>
            <person name="Hayes R."/>
            <person name="Myburg A."/>
            <person name="Tuskan G."/>
            <person name="Grattapaglia D."/>
            <person name="Rokhsar D.S."/>
        </authorList>
    </citation>
    <scope>NUCLEOTIDE SEQUENCE</scope>
    <source>
        <tissue evidence="1">Leaf extractions</tissue>
    </source>
</reference>
<dbReference type="Gramene" id="KCW65151">
    <property type="protein sequence ID" value="KCW65151"/>
    <property type="gene ID" value="EUGRSUZ_G02651"/>
</dbReference>
<dbReference type="EMBL" id="KK198759">
    <property type="protein sequence ID" value="KCW65151.1"/>
    <property type="molecule type" value="Genomic_DNA"/>
</dbReference>
<dbReference type="AlphaFoldDB" id="A0A059BGX5"/>
<evidence type="ECO:0000313" key="1">
    <source>
        <dbReference type="EMBL" id="KCW65151.1"/>
    </source>
</evidence>
<protein>
    <submittedName>
        <fullName evidence="1">Uncharacterized protein</fullName>
    </submittedName>
</protein>
<sequence length="68" mass="7655">MPQITFKSDITGEISFCRFQSKFIADKHNNCCININMGYKEASICKDNNLDKKKCASVKPCSHLLADP</sequence>